<dbReference type="InterPro" id="IPR036689">
    <property type="entry name" value="ESAT-6-like_sf"/>
</dbReference>
<dbReference type="SUPFAM" id="SSF140453">
    <property type="entry name" value="EsxAB dimer-like"/>
    <property type="match status" value="1"/>
</dbReference>
<accession>A0A6N2SUW1</accession>
<dbReference type="EMBL" id="CACRSM010000002">
    <property type="protein sequence ID" value="VYS97357.1"/>
    <property type="molecule type" value="Genomic_DNA"/>
</dbReference>
<proteinExistence type="predicted"/>
<evidence type="ECO:0000313" key="1">
    <source>
        <dbReference type="EMBL" id="VYS97357.1"/>
    </source>
</evidence>
<sequence length="461" mass="50881">MGVFSSLIGDIPGDLSAIDHLAAQIHDQAEAVQLIGDEFRTTIRKTTIWTGRSREAFEESANRQQHRFARLYEGLEAAASDIAGYAREVASAKHYIHNRLLPRLVEMDRIYEAASKEERPVIYASFSHESESIAHDYYVRIESLKWAAEILSQALREALRLEPVSRNRSVAGTANDPSRTQRLDEADISRINTELSLLKSGNYNLHQVQQGTIGDCYFISAILALMNTPKGQEQLAKGVTQHFNSSGQVDGYMVRIYDNPLLPSPGSYSLVLVRETYANGANSGEGASIVSIYEKAYAQLTPGGVNESSFLNGDGITSNTNGQGLLRVTGRGSHLVNYQEASIKSIFGSGLNYDAQERQEVVEALRSGKPVTTATVYAPIFGNSNRIPATVMIDGNNETIQIYAHHSYMIKSANETSLTLVNPHGRNPGINHQRSILHGEFSMSWSEFEKYFGYITIGEIP</sequence>
<organism evidence="1">
    <name type="scientific">Schaalia odontolytica</name>
    <dbReference type="NCBI Taxonomy" id="1660"/>
    <lineage>
        <taxon>Bacteria</taxon>
        <taxon>Bacillati</taxon>
        <taxon>Actinomycetota</taxon>
        <taxon>Actinomycetes</taxon>
        <taxon>Actinomycetales</taxon>
        <taxon>Actinomycetaceae</taxon>
        <taxon>Schaalia</taxon>
    </lineage>
</organism>
<evidence type="ECO:0008006" key="2">
    <source>
        <dbReference type="Google" id="ProtNLM"/>
    </source>
</evidence>
<protein>
    <recommendedName>
        <fullName evidence="2">Calpain catalytic domain-containing protein</fullName>
    </recommendedName>
</protein>
<reference evidence="1" key="1">
    <citation type="submission" date="2019-11" db="EMBL/GenBank/DDBJ databases">
        <authorList>
            <person name="Feng L."/>
        </authorList>
    </citation>
    <scope>NUCLEOTIDE SEQUENCE</scope>
    <source>
        <strain evidence="1">AodontolyticusLFYP35</strain>
    </source>
</reference>
<dbReference type="SUPFAM" id="SSF54001">
    <property type="entry name" value="Cysteine proteinases"/>
    <property type="match status" value="1"/>
</dbReference>
<name>A0A6N2SUW1_9ACTO</name>
<dbReference type="AlphaFoldDB" id="A0A6N2SUW1"/>
<dbReference type="InterPro" id="IPR038765">
    <property type="entry name" value="Papain-like_cys_pep_sf"/>
</dbReference>
<gene>
    <name evidence="1" type="ORF">AOLFYP35_01052</name>
</gene>